<dbReference type="PANTHER" id="PTHR14614:SF109">
    <property type="entry name" value="RIBOSOMAL LYSINE N-METHYLTRANSFERASE 5"/>
    <property type="match status" value="1"/>
</dbReference>
<dbReference type="Pfam" id="PF10294">
    <property type="entry name" value="Methyltransf_16"/>
    <property type="match status" value="1"/>
</dbReference>
<dbReference type="InParanoid" id="A0A2P6NGV7"/>
<sequence length="402" mass="44876">MTESTSSLDKRIEYNSQEIIIKQDFSGELGATVWDASIVLIKYIQNQNLQGKRILELGAGTGAVSIAAAFSGAEVTATDRTNLLPLIQQNIDLNHVSQRVKARVLEWGDTSALESLSPPFDLVLASDVIANCYSHDLEGLMSTIHSASTTNTRIILSHELRSKEDLVAFRKIKDKFTLRKVGLGFLSYLRNLIGTSQNRPNMFLGMLLCGLQSLELCPFTRNFGLMSWLKIVRVTYQPLSIENPQIGTQHEPSFRLAGVWKNARTPPRETGHVGNAVFTLNQHNPAKTNSRTEKIEDMSSCLTLPIRVEKFRRSSCGERTPIFISDMMSVECQSANQDDKRESKRITALAALGRHKRKIAGLYAATPNILPRSDVGFKFTPLERIAEDVKEEGKVKLRMIDD</sequence>
<proteinExistence type="predicted"/>
<name>A0A2P6NGV7_9EUKA</name>
<keyword evidence="1" id="KW-0489">Methyltransferase</keyword>
<dbReference type="PANTHER" id="PTHR14614">
    <property type="entry name" value="HEPATOCELLULAR CARCINOMA-ASSOCIATED ANTIGEN"/>
    <property type="match status" value="1"/>
</dbReference>
<gene>
    <name evidence="1" type="ORF">PROFUN_09360</name>
</gene>
<protein>
    <submittedName>
        <fullName evidence="1">Methyltransferase-like protein 21D-like</fullName>
    </submittedName>
</protein>
<dbReference type="InterPro" id="IPR029063">
    <property type="entry name" value="SAM-dependent_MTases_sf"/>
</dbReference>
<dbReference type="GO" id="GO:0005829">
    <property type="term" value="C:cytosol"/>
    <property type="evidence" value="ECO:0007669"/>
    <property type="project" value="TreeGrafter"/>
</dbReference>
<evidence type="ECO:0000313" key="1">
    <source>
        <dbReference type="EMBL" id="PRP83196.1"/>
    </source>
</evidence>
<dbReference type="STRING" id="1890364.A0A2P6NGV7"/>
<dbReference type="OrthoDB" id="46564at2759"/>
<dbReference type="GO" id="GO:0008168">
    <property type="term" value="F:methyltransferase activity"/>
    <property type="evidence" value="ECO:0007669"/>
    <property type="project" value="UniProtKB-KW"/>
</dbReference>
<dbReference type="GO" id="GO:0032259">
    <property type="term" value="P:methylation"/>
    <property type="evidence" value="ECO:0007669"/>
    <property type="project" value="UniProtKB-KW"/>
</dbReference>
<dbReference type="CDD" id="cd02440">
    <property type="entry name" value="AdoMet_MTases"/>
    <property type="match status" value="1"/>
</dbReference>
<keyword evidence="1" id="KW-0808">Transferase</keyword>
<dbReference type="EMBL" id="MDYQ01000087">
    <property type="protein sequence ID" value="PRP83196.1"/>
    <property type="molecule type" value="Genomic_DNA"/>
</dbReference>
<dbReference type="Gene3D" id="3.40.50.150">
    <property type="entry name" value="Vaccinia Virus protein VP39"/>
    <property type="match status" value="1"/>
</dbReference>
<reference evidence="1 2" key="1">
    <citation type="journal article" date="2018" name="Genome Biol. Evol.">
        <title>Multiple Roots of Fruiting Body Formation in Amoebozoa.</title>
        <authorList>
            <person name="Hillmann F."/>
            <person name="Forbes G."/>
            <person name="Novohradska S."/>
            <person name="Ferling I."/>
            <person name="Riege K."/>
            <person name="Groth M."/>
            <person name="Westermann M."/>
            <person name="Marz M."/>
            <person name="Spaller T."/>
            <person name="Winckler T."/>
            <person name="Schaap P."/>
            <person name="Glockner G."/>
        </authorList>
    </citation>
    <scope>NUCLEOTIDE SEQUENCE [LARGE SCALE GENOMIC DNA]</scope>
    <source>
        <strain evidence="1 2">Jena</strain>
    </source>
</reference>
<keyword evidence="2" id="KW-1185">Reference proteome</keyword>
<dbReference type="SUPFAM" id="SSF53335">
    <property type="entry name" value="S-adenosyl-L-methionine-dependent methyltransferases"/>
    <property type="match status" value="1"/>
</dbReference>
<dbReference type="AlphaFoldDB" id="A0A2P6NGV7"/>
<accession>A0A2P6NGV7</accession>
<dbReference type="GO" id="GO:0032991">
    <property type="term" value="C:protein-containing complex"/>
    <property type="evidence" value="ECO:0007669"/>
    <property type="project" value="TreeGrafter"/>
</dbReference>
<evidence type="ECO:0000313" key="2">
    <source>
        <dbReference type="Proteomes" id="UP000241769"/>
    </source>
</evidence>
<dbReference type="InterPro" id="IPR019410">
    <property type="entry name" value="Methyltransf_16"/>
</dbReference>
<organism evidence="1 2">
    <name type="scientific">Planoprotostelium fungivorum</name>
    <dbReference type="NCBI Taxonomy" id="1890364"/>
    <lineage>
        <taxon>Eukaryota</taxon>
        <taxon>Amoebozoa</taxon>
        <taxon>Evosea</taxon>
        <taxon>Variosea</taxon>
        <taxon>Cavosteliida</taxon>
        <taxon>Cavosteliaceae</taxon>
        <taxon>Planoprotostelium</taxon>
    </lineage>
</organism>
<comment type="caution">
    <text evidence="1">The sequence shown here is derived from an EMBL/GenBank/DDBJ whole genome shotgun (WGS) entry which is preliminary data.</text>
</comment>
<dbReference type="Proteomes" id="UP000241769">
    <property type="component" value="Unassembled WGS sequence"/>
</dbReference>